<gene>
    <name evidence="1" type="ORF">SFRICE_037879</name>
</gene>
<protein>
    <submittedName>
        <fullName evidence="1">SFRICE_037879</fullName>
    </submittedName>
</protein>
<organism evidence="1">
    <name type="scientific">Spodoptera frugiperda</name>
    <name type="common">Fall armyworm</name>
    <dbReference type="NCBI Taxonomy" id="7108"/>
    <lineage>
        <taxon>Eukaryota</taxon>
        <taxon>Metazoa</taxon>
        <taxon>Ecdysozoa</taxon>
        <taxon>Arthropoda</taxon>
        <taxon>Hexapoda</taxon>
        <taxon>Insecta</taxon>
        <taxon>Pterygota</taxon>
        <taxon>Neoptera</taxon>
        <taxon>Endopterygota</taxon>
        <taxon>Lepidoptera</taxon>
        <taxon>Glossata</taxon>
        <taxon>Ditrysia</taxon>
        <taxon>Noctuoidea</taxon>
        <taxon>Noctuidae</taxon>
        <taxon>Amphipyrinae</taxon>
        <taxon>Spodoptera</taxon>
    </lineage>
</organism>
<dbReference type="EMBL" id="ODYU01009063">
    <property type="protein sequence ID" value="SOQ53211.1"/>
    <property type="molecule type" value="Genomic_DNA"/>
</dbReference>
<accession>A0A2H1WJG5</accession>
<reference evidence="1" key="1">
    <citation type="submission" date="2016-07" db="EMBL/GenBank/DDBJ databases">
        <authorList>
            <person name="Bretaudeau A."/>
        </authorList>
    </citation>
    <scope>NUCLEOTIDE SEQUENCE</scope>
    <source>
        <strain evidence="1">Rice</strain>
        <tissue evidence="1">Whole body</tissue>
    </source>
</reference>
<sequence>MPSPALGEARSKGDGITYYYTTNSIDFSNCKQKKTFKKGNRLHTLKSEPPFFMSVSPESKHS</sequence>
<dbReference type="AlphaFoldDB" id="A0A2H1WJG5"/>
<name>A0A2H1WJG5_SPOFR</name>
<proteinExistence type="predicted"/>
<evidence type="ECO:0000313" key="1">
    <source>
        <dbReference type="EMBL" id="SOQ53211.1"/>
    </source>
</evidence>